<feature type="signal peptide" evidence="2">
    <location>
        <begin position="1"/>
        <end position="22"/>
    </location>
</feature>
<gene>
    <name evidence="4" type="ORF">Fcan01_27382</name>
</gene>
<dbReference type="OrthoDB" id="6145874at2759"/>
<evidence type="ECO:0000313" key="4">
    <source>
        <dbReference type="EMBL" id="OXA37857.1"/>
    </source>
</evidence>
<evidence type="ECO:0000313" key="5">
    <source>
        <dbReference type="Proteomes" id="UP000198287"/>
    </source>
</evidence>
<dbReference type="Gene3D" id="3.90.215.10">
    <property type="entry name" value="Gamma Fibrinogen, chain A, domain 1"/>
    <property type="match status" value="1"/>
</dbReference>
<comment type="caution">
    <text evidence="4">The sequence shown here is derived from an EMBL/GenBank/DDBJ whole genome shotgun (WGS) entry which is preliminary data.</text>
</comment>
<keyword evidence="5" id="KW-1185">Reference proteome</keyword>
<evidence type="ECO:0000259" key="3">
    <source>
        <dbReference type="PROSITE" id="PS51406"/>
    </source>
</evidence>
<dbReference type="Proteomes" id="UP000198287">
    <property type="component" value="Unassembled WGS sequence"/>
</dbReference>
<dbReference type="PANTHER" id="PTHR19143">
    <property type="entry name" value="FIBRINOGEN/TENASCIN/ANGIOPOEITIN"/>
    <property type="match status" value="1"/>
</dbReference>
<dbReference type="EMBL" id="LNIX01000051">
    <property type="protein sequence ID" value="OXA37857.1"/>
    <property type="molecule type" value="Genomic_DNA"/>
</dbReference>
<proteinExistence type="predicted"/>
<feature type="chain" id="PRO_5012668936" evidence="2">
    <location>
        <begin position="23"/>
        <end position="305"/>
    </location>
</feature>
<dbReference type="SUPFAM" id="SSF56496">
    <property type="entry name" value="Fibrinogen C-terminal domain-like"/>
    <property type="match status" value="1"/>
</dbReference>
<dbReference type="SMART" id="SM00186">
    <property type="entry name" value="FBG"/>
    <property type="match status" value="1"/>
</dbReference>
<keyword evidence="2" id="KW-0732">Signal</keyword>
<dbReference type="InterPro" id="IPR002181">
    <property type="entry name" value="Fibrinogen_a/b/g_C_dom"/>
</dbReference>
<name>A0A226CZF1_FOLCA</name>
<dbReference type="InterPro" id="IPR036056">
    <property type="entry name" value="Fibrinogen-like_C"/>
</dbReference>
<dbReference type="Pfam" id="PF00147">
    <property type="entry name" value="Fibrinogen_C"/>
    <property type="match status" value="1"/>
</dbReference>
<dbReference type="PROSITE" id="PS51406">
    <property type="entry name" value="FIBRINOGEN_C_2"/>
    <property type="match status" value="1"/>
</dbReference>
<feature type="domain" description="Fibrinogen C-terminal" evidence="3">
    <location>
        <begin position="218"/>
        <end position="302"/>
    </location>
</feature>
<feature type="region of interest" description="Disordered" evidence="1">
    <location>
        <begin position="76"/>
        <end position="98"/>
    </location>
</feature>
<evidence type="ECO:0000256" key="2">
    <source>
        <dbReference type="SAM" id="SignalP"/>
    </source>
</evidence>
<sequence length="305" mass="35217">MHFTSYLILFLVLSGFGQVIESAEQNGDKQNLSDILKVFDGLANIPTKDDLAALETRLSARFDRLKSDLEALINRASRQEEESRDRENNHARKRRSMQSSFNETCQFVEKIFTVQNEQAAVLEEIRNTTSKIFQKTVSTLNETEVSTPYVFEIPDPRTGRLTKFCGDDLDLAGSTFPKKPRRGTPTAGWKERTNFERNFTDYANGFGGHLDGEDFWIGDSLSRNSGKKFTTFDNDNDEDKVINCASQRRGGWWYWNCSESQLNSMYHTSSREEKPYTGIIWYHWKGHEYSLKKVEMKIRKPSQVI</sequence>
<feature type="compositionally biased region" description="Basic and acidic residues" evidence="1">
    <location>
        <begin position="77"/>
        <end position="90"/>
    </location>
</feature>
<protein>
    <submittedName>
        <fullName evidence="4">Tenascin-R</fullName>
    </submittedName>
</protein>
<dbReference type="InterPro" id="IPR050373">
    <property type="entry name" value="Fibrinogen_C-term_domain"/>
</dbReference>
<dbReference type="STRING" id="158441.A0A226CZF1"/>
<organism evidence="4 5">
    <name type="scientific">Folsomia candida</name>
    <name type="common">Springtail</name>
    <dbReference type="NCBI Taxonomy" id="158441"/>
    <lineage>
        <taxon>Eukaryota</taxon>
        <taxon>Metazoa</taxon>
        <taxon>Ecdysozoa</taxon>
        <taxon>Arthropoda</taxon>
        <taxon>Hexapoda</taxon>
        <taxon>Collembola</taxon>
        <taxon>Entomobryomorpha</taxon>
        <taxon>Isotomoidea</taxon>
        <taxon>Isotomidae</taxon>
        <taxon>Proisotominae</taxon>
        <taxon>Folsomia</taxon>
    </lineage>
</organism>
<evidence type="ECO:0000256" key="1">
    <source>
        <dbReference type="SAM" id="MobiDB-lite"/>
    </source>
</evidence>
<dbReference type="GO" id="GO:0005615">
    <property type="term" value="C:extracellular space"/>
    <property type="evidence" value="ECO:0007669"/>
    <property type="project" value="TreeGrafter"/>
</dbReference>
<reference evidence="4 5" key="1">
    <citation type="submission" date="2015-12" db="EMBL/GenBank/DDBJ databases">
        <title>The genome of Folsomia candida.</title>
        <authorList>
            <person name="Faddeeva A."/>
            <person name="Derks M.F."/>
            <person name="Anvar Y."/>
            <person name="Smit S."/>
            <person name="Van Straalen N."/>
            <person name="Roelofs D."/>
        </authorList>
    </citation>
    <scope>NUCLEOTIDE SEQUENCE [LARGE SCALE GENOMIC DNA]</scope>
    <source>
        <strain evidence="4 5">VU population</strain>
        <tissue evidence="4">Whole body</tissue>
    </source>
</reference>
<dbReference type="InterPro" id="IPR014716">
    <property type="entry name" value="Fibrinogen_a/b/g_C_1"/>
</dbReference>
<accession>A0A226CZF1</accession>
<dbReference type="AlphaFoldDB" id="A0A226CZF1"/>